<dbReference type="SUPFAM" id="SSF53098">
    <property type="entry name" value="Ribonuclease H-like"/>
    <property type="match status" value="1"/>
</dbReference>
<organism evidence="2 3">
    <name type="scientific">Faunimonas pinastri</name>
    <dbReference type="NCBI Taxonomy" id="1855383"/>
    <lineage>
        <taxon>Bacteria</taxon>
        <taxon>Pseudomonadati</taxon>
        <taxon>Pseudomonadota</taxon>
        <taxon>Alphaproteobacteria</taxon>
        <taxon>Hyphomicrobiales</taxon>
        <taxon>Afifellaceae</taxon>
        <taxon>Faunimonas</taxon>
    </lineage>
</organism>
<dbReference type="AlphaFoldDB" id="A0A1H9Q625"/>
<dbReference type="Gene3D" id="3.30.420.10">
    <property type="entry name" value="Ribonuclease H-like superfamily/Ribonuclease H"/>
    <property type="match status" value="1"/>
</dbReference>
<accession>A0A1H9Q625</accession>
<dbReference type="Pfam" id="PF00665">
    <property type="entry name" value="rve"/>
    <property type="match status" value="1"/>
</dbReference>
<dbReference type="InterPro" id="IPR036397">
    <property type="entry name" value="RNaseH_sf"/>
</dbReference>
<evidence type="ECO:0000313" key="3">
    <source>
        <dbReference type="Proteomes" id="UP000199647"/>
    </source>
</evidence>
<dbReference type="InterPro" id="IPR050900">
    <property type="entry name" value="Transposase_IS3/IS150/IS904"/>
</dbReference>
<evidence type="ECO:0000313" key="2">
    <source>
        <dbReference type="EMBL" id="SER55910.1"/>
    </source>
</evidence>
<gene>
    <name evidence="2" type="ORF">SAMN05216548_12524</name>
</gene>
<dbReference type="EMBL" id="FOFG01000025">
    <property type="protein sequence ID" value="SER55910.1"/>
    <property type="molecule type" value="Genomic_DNA"/>
</dbReference>
<dbReference type="PROSITE" id="PS50994">
    <property type="entry name" value="INTEGRASE"/>
    <property type="match status" value="1"/>
</dbReference>
<proteinExistence type="predicted"/>
<name>A0A1H9Q625_9HYPH</name>
<keyword evidence="3" id="KW-1185">Reference proteome</keyword>
<dbReference type="InterPro" id="IPR012337">
    <property type="entry name" value="RNaseH-like_sf"/>
</dbReference>
<dbReference type="InterPro" id="IPR001584">
    <property type="entry name" value="Integrase_cat-core"/>
</dbReference>
<dbReference type="Proteomes" id="UP000199647">
    <property type="component" value="Unassembled WGS sequence"/>
</dbReference>
<sequence length="100" mass="11419">MMESVPRCIDNTLPRRFDVDAQDKAWVTDITYIRKGFAYLAVGIDLFSRRVIGWSLQSRQFTDVVLQALLTAVWRRKPKTTILIHSDQAPSSPAWIGQPS</sequence>
<dbReference type="PANTHER" id="PTHR46889">
    <property type="entry name" value="TRANSPOSASE INSF FOR INSERTION SEQUENCE IS3B-RELATED"/>
    <property type="match status" value="1"/>
</dbReference>
<evidence type="ECO:0000259" key="1">
    <source>
        <dbReference type="PROSITE" id="PS50994"/>
    </source>
</evidence>
<dbReference type="GO" id="GO:0015074">
    <property type="term" value="P:DNA integration"/>
    <property type="evidence" value="ECO:0007669"/>
    <property type="project" value="InterPro"/>
</dbReference>
<dbReference type="PANTHER" id="PTHR46889:SF4">
    <property type="entry name" value="TRANSPOSASE INSO FOR INSERTION SEQUENCE ELEMENT IS911B-RELATED"/>
    <property type="match status" value="1"/>
</dbReference>
<protein>
    <submittedName>
        <fullName evidence="2">Putative transposase</fullName>
    </submittedName>
</protein>
<dbReference type="GO" id="GO:0003676">
    <property type="term" value="F:nucleic acid binding"/>
    <property type="evidence" value="ECO:0007669"/>
    <property type="project" value="InterPro"/>
</dbReference>
<reference evidence="2 3" key="1">
    <citation type="submission" date="2016-10" db="EMBL/GenBank/DDBJ databases">
        <authorList>
            <person name="de Groot N.N."/>
        </authorList>
    </citation>
    <scope>NUCLEOTIDE SEQUENCE [LARGE SCALE GENOMIC DNA]</scope>
    <source>
        <strain evidence="2 3">A52C2</strain>
    </source>
</reference>
<dbReference type="STRING" id="1855383.SAMN05216548_12524"/>
<feature type="domain" description="Integrase catalytic" evidence="1">
    <location>
        <begin position="10"/>
        <end position="100"/>
    </location>
</feature>